<dbReference type="Pfam" id="PF13413">
    <property type="entry name" value="HTH_25"/>
    <property type="match status" value="1"/>
</dbReference>
<proteinExistence type="predicted"/>
<evidence type="ECO:0000259" key="2">
    <source>
        <dbReference type="Pfam" id="PF13464"/>
    </source>
</evidence>
<dbReference type="PANTHER" id="PTHR34475">
    <property type="match status" value="1"/>
</dbReference>
<evidence type="ECO:0000313" key="4">
    <source>
        <dbReference type="Proteomes" id="UP000009234"/>
    </source>
</evidence>
<dbReference type="Proteomes" id="UP000009234">
    <property type="component" value="Chromosome"/>
</dbReference>
<feature type="region of interest" description="Disordered" evidence="1">
    <location>
        <begin position="114"/>
        <end position="146"/>
    </location>
</feature>
<gene>
    <name evidence="3" type="ordered locus">Desru_1928</name>
</gene>
<reference evidence="4" key="1">
    <citation type="submission" date="2011-05" db="EMBL/GenBank/DDBJ databases">
        <title>Complete sequence of Desulfotomaculum ruminis DSM 2154.</title>
        <authorList>
            <person name="Lucas S."/>
            <person name="Copeland A."/>
            <person name="Lapidus A."/>
            <person name="Cheng J.-F."/>
            <person name="Goodwin L."/>
            <person name="Pitluck S."/>
            <person name="Lu M."/>
            <person name="Detter J.C."/>
            <person name="Han C."/>
            <person name="Tapia R."/>
            <person name="Land M."/>
            <person name="Hauser L."/>
            <person name="Kyrpides N."/>
            <person name="Ivanova N."/>
            <person name="Mikhailova N."/>
            <person name="Pagani I."/>
            <person name="Stams A.J.M."/>
            <person name="Plugge C.M."/>
            <person name="Muyzer G."/>
            <person name="Kuever J."/>
            <person name="Parshina S.N."/>
            <person name="Ivanova A.E."/>
            <person name="Nazina T.N."/>
            <person name="Brambilla E."/>
            <person name="Spring S."/>
            <person name="Klenk H.-P."/>
            <person name="Woyke T."/>
        </authorList>
    </citation>
    <scope>NUCLEOTIDE SEQUENCE [LARGE SCALE GENOMIC DNA]</scope>
    <source>
        <strain evidence="4">ATCC 23193 / DSM 2154 / NCIB 8452 / DL</strain>
    </source>
</reference>
<dbReference type="Gene3D" id="1.10.260.40">
    <property type="entry name" value="lambda repressor-like DNA-binding domains"/>
    <property type="match status" value="1"/>
</dbReference>
<dbReference type="InterPro" id="IPR050400">
    <property type="entry name" value="Bact_Cytoskel_RodZ"/>
</dbReference>
<keyword evidence="4" id="KW-1185">Reference proteome</keyword>
<dbReference type="InterPro" id="IPR025194">
    <property type="entry name" value="RodZ-like_C"/>
</dbReference>
<accession>F6DUP9</accession>
<dbReference type="PANTHER" id="PTHR34475:SF1">
    <property type="entry name" value="CYTOSKELETON PROTEIN RODZ"/>
    <property type="match status" value="1"/>
</dbReference>
<dbReference type="HOGENOM" id="CLU_047530_1_1_9"/>
<reference evidence="3 4" key="2">
    <citation type="journal article" date="2012" name="Stand. Genomic Sci.">
        <title>Complete genome sequence of the sulfate-reducing firmicute Desulfotomaculum ruminis type strain (DL(T)).</title>
        <authorList>
            <person name="Spring S."/>
            <person name="Visser M."/>
            <person name="Lu M."/>
            <person name="Copeland A."/>
            <person name="Lapidus A."/>
            <person name="Lucas S."/>
            <person name="Cheng J.F."/>
            <person name="Han C."/>
            <person name="Tapia R."/>
            <person name="Goodwin L.A."/>
            <person name="Pitluck S."/>
            <person name="Ivanova N."/>
            <person name="Land M."/>
            <person name="Hauser L."/>
            <person name="Larimer F."/>
            <person name="Rohde M."/>
            <person name="Goker M."/>
            <person name="Detter J.C."/>
            <person name="Kyrpides N.C."/>
            <person name="Woyke T."/>
            <person name="Schaap P.J."/>
            <person name="Plugge C.M."/>
            <person name="Muyzer G."/>
            <person name="Kuever J."/>
            <person name="Pereira I.A."/>
            <person name="Parshina S.N."/>
            <person name="Bernier-Latmani R."/>
            <person name="Stams A.J."/>
            <person name="Klenk H.P."/>
        </authorList>
    </citation>
    <scope>NUCLEOTIDE SEQUENCE [LARGE SCALE GENOMIC DNA]</scope>
    <source>
        <strain evidence="4">ATCC 23193 / DSM 2154 / NCIB 8452 / DL</strain>
    </source>
</reference>
<dbReference type="KEGG" id="dru:Desru_1928"/>
<sequence>MEKGFSLEYLEEATKIRAKYLEALENERFDVLPGPVYAKAFLRTYAKFLNLDTEAIMQEFSVEGNEPVPDLIKDPQAEPEPGYTGGGKNLRYLVAGFAIIALLGVHFFYDAGRPEENKPNLPQTAQQQQQTQPENNTGAGNQPPQEQTVEGVRVTLKVMDGQSWMQIVADGNTVFSGTVSPGETKDFQAQEKIYLHVGNAGAVEVNVNGKDLGRLGQTGKVVRNTFYSGQEPEVNRG</sequence>
<evidence type="ECO:0000313" key="3">
    <source>
        <dbReference type="EMBL" id="AEG60187.1"/>
    </source>
</evidence>
<dbReference type="GO" id="GO:0003677">
    <property type="term" value="F:DNA binding"/>
    <property type="evidence" value="ECO:0007669"/>
    <property type="project" value="InterPro"/>
</dbReference>
<dbReference type="EMBL" id="CP002780">
    <property type="protein sequence ID" value="AEG60187.1"/>
    <property type="molecule type" value="Genomic_DNA"/>
</dbReference>
<dbReference type="eggNOG" id="COG1426">
    <property type="taxonomic scope" value="Bacteria"/>
</dbReference>
<feature type="compositionally biased region" description="Low complexity" evidence="1">
    <location>
        <begin position="119"/>
        <end position="137"/>
    </location>
</feature>
<dbReference type="AlphaFoldDB" id="F6DUP9"/>
<organism evidence="3 4">
    <name type="scientific">Desulforamulus ruminis (strain ATCC 23193 / DSM 2154 / NCIMB 8452 / DL)</name>
    <name type="common">Desulfotomaculum ruminis</name>
    <dbReference type="NCBI Taxonomy" id="696281"/>
    <lineage>
        <taxon>Bacteria</taxon>
        <taxon>Bacillati</taxon>
        <taxon>Bacillota</taxon>
        <taxon>Clostridia</taxon>
        <taxon>Eubacteriales</taxon>
        <taxon>Peptococcaceae</taxon>
        <taxon>Desulforamulus</taxon>
    </lineage>
</organism>
<protein>
    <recommendedName>
        <fullName evidence="2">Cytoskeleton protein RodZ-like C-terminal domain-containing protein</fullName>
    </recommendedName>
</protein>
<feature type="domain" description="Cytoskeleton protein RodZ-like C-terminal" evidence="2">
    <location>
        <begin position="160"/>
        <end position="224"/>
    </location>
</feature>
<dbReference type="RefSeq" id="WP_013841950.1">
    <property type="nucleotide sequence ID" value="NC_015589.1"/>
</dbReference>
<dbReference type="STRING" id="696281.Desru_1928"/>
<evidence type="ECO:0000256" key="1">
    <source>
        <dbReference type="SAM" id="MobiDB-lite"/>
    </source>
</evidence>
<dbReference type="Pfam" id="PF13464">
    <property type="entry name" value="RodZ_C"/>
    <property type="match status" value="1"/>
</dbReference>
<dbReference type="InterPro" id="IPR010982">
    <property type="entry name" value="Lambda_DNA-bd_dom_sf"/>
</dbReference>
<name>F6DUP9_DESRL</name>